<organism evidence="7 8">
    <name type="scientific">Roseofilum casamattae BLCC-M143</name>
    <dbReference type="NCBI Taxonomy" id="3022442"/>
    <lineage>
        <taxon>Bacteria</taxon>
        <taxon>Bacillati</taxon>
        <taxon>Cyanobacteriota</taxon>
        <taxon>Cyanophyceae</taxon>
        <taxon>Desertifilales</taxon>
        <taxon>Desertifilaceae</taxon>
        <taxon>Roseofilum</taxon>
        <taxon>Roseofilum casamattae</taxon>
    </lineage>
</organism>
<reference evidence="7 8" key="1">
    <citation type="submission" date="2023-01" db="EMBL/GenBank/DDBJ databases">
        <title>Novel diversity within Roseofilum (Cyanobacteria; Desertifilaceae) from marine benthic mats with descriptions of four novel species.</title>
        <authorList>
            <person name="Wang Y."/>
            <person name="Berthold D.E."/>
            <person name="Hu J."/>
            <person name="Lefler F.W."/>
            <person name="Laughinghouse H.D. IV."/>
        </authorList>
    </citation>
    <scope>NUCLEOTIDE SEQUENCE [LARGE SCALE GENOMIC DNA]</scope>
    <source>
        <strain evidence="7 8">BLCC-M143</strain>
    </source>
</reference>
<dbReference type="PANTHER" id="PTHR43289:SF34">
    <property type="entry name" value="SERINE_THREONINE-PROTEIN KINASE YBDM-RELATED"/>
    <property type="match status" value="1"/>
</dbReference>
<feature type="binding site" evidence="5">
    <location>
        <position position="43"/>
    </location>
    <ligand>
        <name>ATP</name>
        <dbReference type="ChEBI" id="CHEBI:30616"/>
    </ligand>
</feature>
<evidence type="ECO:0000313" key="8">
    <source>
        <dbReference type="Proteomes" id="UP001232992"/>
    </source>
</evidence>
<keyword evidence="3 7" id="KW-0418">Kinase</keyword>
<dbReference type="SUPFAM" id="SSF56112">
    <property type="entry name" value="Protein kinase-like (PK-like)"/>
    <property type="match status" value="1"/>
</dbReference>
<protein>
    <submittedName>
        <fullName evidence="7">Serine/threonine-protein kinase</fullName>
    </submittedName>
</protein>
<dbReference type="PROSITE" id="PS50011">
    <property type="entry name" value="PROTEIN_KINASE_DOM"/>
    <property type="match status" value="1"/>
</dbReference>
<dbReference type="GO" id="GO:0016301">
    <property type="term" value="F:kinase activity"/>
    <property type="evidence" value="ECO:0007669"/>
    <property type="project" value="UniProtKB-KW"/>
</dbReference>
<dbReference type="Pfam" id="PF05419">
    <property type="entry name" value="GUN4"/>
    <property type="match status" value="1"/>
</dbReference>
<dbReference type="Gene3D" id="1.25.40.620">
    <property type="match status" value="1"/>
</dbReference>
<dbReference type="Gene3D" id="1.10.10.1770">
    <property type="entry name" value="Gun4-like"/>
    <property type="match status" value="1"/>
</dbReference>
<dbReference type="InterPro" id="IPR008629">
    <property type="entry name" value="GUN4-like"/>
</dbReference>
<dbReference type="PANTHER" id="PTHR43289">
    <property type="entry name" value="MITOGEN-ACTIVATED PROTEIN KINASE KINASE KINASE 20-RELATED"/>
    <property type="match status" value="1"/>
</dbReference>
<dbReference type="SUPFAM" id="SSF140869">
    <property type="entry name" value="GUN4-like"/>
    <property type="match status" value="1"/>
</dbReference>
<dbReference type="Gene3D" id="1.10.510.10">
    <property type="entry name" value="Transferase(Phosphotransferase) domain 1"/>
    <property type="match status" value="1"/>
</dbReference>
<dbReference type="InterPro" id="IPR011009">
    <property type="entry name" value="Kinase-like_dom_sf"/>
</dbReference>
<dbReference type="InterPro" id="IPR000719">
    <property type="entry name" value="Prot_kinase_dom"/>
</dbReference>
<name>A0ABT7BS84_9CYAN</name>
<dbReference type="Proteomes" id="UP001232992">
    <property type="component" value="Unassembled WGS sequence"/>
</dbReference>
<sequence>MDWKPGREIAGGKYRIEKSLGEGGFGITYKAQHLTLGSFCVIKTPNLKLRQDARYPEFVQRFHKEAKTLANLKPHPHIVRVFDLFSEPEGGNSGMKVDCLMMEFIEGESLYHLVRRRGALPEKQAVGYIRQIGSALSHIHETGLVHFDATPLNIMIRSDGTAILIDFGIAGDCPPSTMSLAANPAFAPYKQLFGEREITGDIYTLAAGLYYMVTGELPTPAGKRKRNKPFIQPREHRAISANLNYAIVWAMELEAENRPQSIQEWLRLPCFSGSVPQTVDLGAPVAPQPQTQPTIKLKANQPATPIPTKNVNLPPQGDDLSSERGIDYRRLQRLLQQQRWKDADEETERRMLEATKREKDKFLRDEDAENFPRADLRTIDRLWVTYSQGQFGFSVQKQIWLDSGGKLGRYDSKIWEKFCDRVGWRKNGEWLIYNDCTFNTNALQGHLPARLFVGLFGGCRTLSIVLILTSKADAISLSFHPPPD</sequence>
<dbReference type="PROSITE" id="PS00107">
    <property type="entry name" value="PROTEIN_KINASE_ATP"/>
    <property type="match status" value="1"/>
</dbReference>
<feature type="domain" description="Protein kinase" evidence="6">
    <location>
        <begin position="14"/>
        <end position="271"/>
    </location>
</feature>
<dbReference type="Pfam" id="PF00069">
    <property type="entry name" value="Pkinase"/>
    <property type="match status" value="1"/>
</dbReference>
<evidence type="ECO:0000256" key="4">
    <source>
        <dbReference type="ARBA" id="ARBA00022840"/>
    </source>
</evidence>
<keyword evidence="4 5" id="KW-0067">ATP-binding</keyword>
<dbReference type="CDD" id="cd16383">
    <property type="entry name" value="GUN4"/>
    <property type="match status" value="1"/>
</dbReference>
<keyword evidence="1" id="KW-0808">Transferase</keyword>
<accession>A0ABT7BS84</accession>
<dbReference type="InterPro" id="IPR017441">
    <property type="entry name" value="Protein_kinase_ATP_BS"/>
</dbReference>
<evidence type="ECO:0000256" key="1">
    <source>
        <dbReference type="ARBA" id="ARBA00022679"/>
    </source>
</evidence>
<dbReference type="EMBL" id="JAQOSQ010000002">
    <property type="protein sequence ID" value="MDJ1182053.1"/>
    <property type="molecule type" value="Genomic_DNA"/>
</dbReference>
<evidence type="ECO:0000256" key="3">
    <source>
        <dbReference type="ARBA" id="ARBA00022777"/>
    </source>
</evidence>
<evidence type="ECO:0000256" key="2">
    <source>
        <dbReference type="ARBA" id="ARBA00022741"/>
    </source>
</evidence>
<keyword evidence="8" id="KW-1185">Reference proteome</keyword>
<evidence type="ECO:0000259" key="6">
    <source>
        <dbReference type="PROSITE" id="PS50011"/>
    </source>
</evidence>
<comment type="caution">
    <text evidence="7">The sequence shown here is derived from an EMBL/GenBank/DDBJ whole genome shotgun (WGS) entry which is preliminary data.</text>
</comment>
<dbReference type="InterPro" id="IPR037215">
    <property type="entry name" value="GUN4-like_sf"/>
</dbReference>
<evidence type="ECO:0000313" key="7">
    <source>
        <dbReference type="EMBL" id="MDJ1182053.1"/>
    </source>
</evidence>
<gene>
    <name evidence="7" type="ORF">PMH09_02495</name>
</gene>
<dbReference type="CDD" id="cd14014">
    <property type="entry name" value="STKc_PknB_like"/>
    <property type="match status" value="1"/>
</dbReference>
<dbReference type="RefSeq" id="WP_283756705.1">
    <property type="nucleotide sequence ID" value="NZ_JAQOSQ010000002.1"/>
</dbReference>
<keyword evidence="2 5" id="KW-0547">Nucleotide-binding</keyword>
<proteinExistence type="predicted"/>
<evidence type="ECO:0000256" key="5">
    <source>
        <dbReference type="PROSITE-ProRule" id="PRU10141"/>
    </source>
</evidence>
<dbReference type="Gene3D" id="3.30.200.20">
    <property type="entry name" value="Phosphorylase Kinase, domain 1"/>
    <property type="match status" value="1"/>
</dbReference>